<organism evidence="1 2">
    <name type="scientific">Mugilogobius chulae</name>
    <name type="common">yellowstripe goby</name>
    <dbReference type="NCBI Taxonomy" id="88201"/>
    <lineage>
        <taxon>Eukaryota</taxon>
        <taxon>Metazoa</taxon>
        <taxon>Chordata</taxon>
        <taxon>Craniata</taxon>
        <taxon>Vertebrata</taxon>
        <taxon>Euteleostomi</taxon>
        <taxon>Actinopterygii</taxon>
        <taxon>Neopterygii</taxon>
        <taxon>Teleostei</taxon>
        <taxon>Neoteleostei</taxon>
        <taxon>Acanthomorphata</taxon>
        <taxon>Gobiaria</taxon>
        <taxon>Gobiiformes</taxon>
        <taxon>Gobioidei</taxon>
        <taxon>Gobiidae</taxon>
        <taxon>Gobionellinae</taxon>
        <taxon>Mugilogobius</taxon>
    </lineage>
</organism>
<keyword evidence="2" id="KW-1185">Reference proteome</keyword>
<proteinExistence type="predicted"/>
<gene>
    <name evidence="1" type="ORF">WMY93_030208</name>
</gene>
<sequence>MARLQRSVGQMEMSAGQPSVVSGSGLWHLRHDVRWSLARASQEGVRVSAATADSSRGARLCLATLEHCSSPVPLMAECSLQTARDYYPSSPLLFVPYVPRWHLASYRGRRAGFGGAVGRGAEGRRAVEAAE</sequence>
<dbReference type="Proteomes" id="UP001460270">
    <property type="component" value="Unassembled WGS sequence"/>
</dbReference>
<reference evidence="2" key="1">
    <citation type="submission" date="2024-04" db="EMBL/GenBank/DDBJ databases">
        <title>Salinicola lusitanus LLJ914,a marine bacterium isolated from the Okinawa Trough.</title>
        <authorList>
            <person name="Li J."/>
        </authorList>
    </citation>
    <scope>NUCLEOTIDE SEQUENCE [LARGE SCALE GENOMIC DNA]</scope>
</reference>
<dbReference type="AlphaFoldDB" id="A0AAW0MR73"/>
<evidence type="ECO:0000313" key="2">
    <source>
        <dbReference type="Proteomes" id="UP001460270"/>
    </source>
</evidence>
<protein>
    <submittedName>
        <fullName evidence="1">Uncharacterized protein</fullName>
    </submittedName>
</protein>
<comment type="caution">
    <text evidence="1">The sequence shown here is derived from an EMBL/GenBank/DDBJ whole genome shotgun (WGS) entry which is preliminary data.</text>
</comment>
<dbReference type="EMBL" id="JBBPFD010000022">
    <property type="protein sequence ID" value="KAK7881799.1"/>
    <property type="molecule type" value="Genomic_DNA"/>
</dbReference>
<name>A0AAW0MR73_9GOBI</name>
<accession>A0AAW0MR73</accession>
<evidence type="ECO:0000313" key="1">
    <source>
        <dbReference type="EMBL" id="KAK7881799.1"/>
    </source>
</evidence>